<feature type="region of interest" description="Disordered" evidence="1">
    <location>
        <begin position="155"/>
        <end position="204"/>
    </location>
</feature>
<keyword evidence="3" id="KW-1185">Reference proteome</keyword>
<sequence length="204" mass="23090">MSPVHLRNIGIPRKQPDSREGFPRARRPGGGPLGHSGGWQAIEGKHTHSAIHFPIQQKPQTRGLEGYESSSSAPLTPRRSFQWIMHNKRFNLASHWEELGVSSQKICLREIPFKDLMEITKGWNPTRWFRLLEERETRIRENQATIQAIKEQLNQRGPTLISSGSQGVDKNSSPVASNHSETNRAVAKSHHSSQSQVVSRRRQG</sequence>
<feature type="compositionally biased region" description="Basic and acidic residues" evidence="1">
    <location>
        <begin position="14"/>
        <end position="23"/>
    </location>
</feature>
<feature type="region of interest" description="Disordered" evidence="1">
    <location>
        <begin position="1"/>
        <end position="36"/>
    </location>
</feature>
<evidence type="ECO:0000313" key="3">
    <source>
        <dbReference type="Proteomes" id="UP000765509"/>
    </source>
</evidence>
<comment type="caution">
    <text evidence="2">The sequence shown here is derived from an EMBL/GenBank/DDBJ whole genome shotgun (WGS) entry which is preliminary data.</text>
</comment>
<evidence type="ECO:0000313" key="2">
    <source>
        <dbReference type="EMBL" id="MBW0520468.1"/>
    </source>
</evidence>
<reference evidence="2" key="1">
    <citation type="submission" date="2021-03" db="EMBL/GenBank/DDBJ databases">
        <title>Draft genome sequence of rust myrtle Austropuccinia psidii MF-1, a brazilian biotype.</title>
        <authorList>
            <person name="Quecine M.C."/>
            <person name="Pachon D.M.R."/>
            <person name="Bonatelli M.L."/>
            <person name="Correr F.H."/>
            <person name="Franceschini L.M."/>
            <person name="Leite T.F."/>
            <person name="Margarido G.R.A."/>
            <person name="Almeida C.A."/>
            <person name="Ferrarezi J.A."/>
            <person name="Labate C.A."/>
        </authorList>
    </citation>
    <scope>NUCLEOTIDE SEQUENCE</scope>
    <source>
        <strain evidence="2">MF-1</strain>
    </source>
</reference>
<protein>
    <submittedName>
        <fullName evidence="2">Uncharacterized protein</fullName>
    </submittedName>
</protein>
<dbReference type="AlphaFoldDB" id="A0A9Q3EK92"/>
<dbReference type="EMBL" id="AVOT02028095">
    <property type="protein sequence ID" value="MBW0520468.1"/>
    <property type="molecule type" value="Genomic_DNA"/>
</dbReference>
<evidence type="ECO:0000256" key="1">
    <source>
        <dbReference type="SAM" id="MobiDB-lite"/>
    </source>
</evidence>
<name>A0A9Q3EK92_9BASI</name>
<organism evidence="2 3">
    <name type="scientific">Austropuccinia psidii MF-1</name>
    <dbReference type="NCBI Taxonomy" id="1389203"/>
    <lineage>
        <taxon>Eukaryota</taxon>
        <taxon>Fungi</taxon>
        <taxon>Dikarya</taxon>
        <taxon>Basidiomycota</taxon>
        <taxon>Pucciniomycotina</taxon>
        <taxon>Pucciniomycetes</taxon>
        <taxon>Pucciniales</taxon>
        <taxon>Sphaerophragmiaceae</taxon>
        <taxon>Austropuccinia</taxon>
    </lineage>
</organism>
<feature type="compositionally biased region" description="Polar residues" evidence="1">
    <location>
        <begin position="155"/>
        <end position="180"/>
    </location>
</feature>
<dbReference type="Proteomes" id="UP000765509">
    <property type="component" value="Unassembled WGS sequence"/>
</dbReference>
<proteinExistence type="predicted"/>
<gene>
    <name evidence="2" type="ORF">O181_060183</name>
</gene>
<accession>A0A9Q3EK92</accession>